<accession>A0A6J6NXL7</accession>
<dbReference type="AlphaFoldDB" id="A0A6J6NXL7"/>
<evidence type="ECO:0000313" key="1">
    <source>
        <dbReference type="EMBL" id="CAB4691077.1"/>
    </source>
</evidence>
<proteinExistence type="predicted"/>
<gene>
    <name evidence="1" type="ORF">UFOPK2342_01769</name>
</gene>
<sequence>MELGPISVVTVPTVAVDVSTLALLLVHAASATADVLAVRAASRLASEVIVTAAGASSEIWISSLAPVLTNVTLIPA</sequence>
<organism evidence="1">
    <name type="scientific">freshwater metagenome</name>
    <dbReference type="NCBI Taxonomy" id="449393"/>
    <lineage>
        <taxon>unclassified sequences</taxon>
        <taxon>metagenomes</taxon>
        <taxon>ecological metagenomes</taxon>
    </lineage>
</organism>
<dbReference type="EMBL" id="CAEZXB010000072">
    <property type="protein sequence ID" value="CAB4691077.1"/>
    <property type="molecule type" value="Genomic_DNA"/>
</dbReference>
<protein>
    <submittedName>
        <fullName evidence="1">Unannotated protein</fullName>
    </submittedName>
</protein>
<name>A0A6J6NXL7_9ZZZZ</name>
<reference evidence="1" key="1">
    <citation type="submission" date="2020-05" db="EMBL/GenBank/DDBJ databases">
        <authorList>
            <person name="Chiriac C."/>
            <person name="Salcher M."/>
            <person name="Ghai R."/>
            <person name="Kavagutti S V."/>
        </authorList>
    </citation>
    <scope>NUCLEOTIDE SEQUENCE</scope>
</reference>